<evidence type="ECO:0000256" key="6">
    <source>
        <dbReference type="ARBA" id="ARBA00023288"/>
    </source>
</evidence>
<evidence type="ECO:0000256" key="7">
    <source>
        <dbReference type="SAM" id="SignalP"/>
    </source>
</evidence>
<feature type="signal peptide" evidence="7">
    <location>
        <begin position="1"/>
        <end position="31"/>
    </location>
</feature>
<dbReference type="GO" id="GO:0005886">
    <property type="term" value="C:plasma membrane"/>
    <property type="evidence" value="ECO:0007669"/>
    <property type="project" value="UniProtKB-SubCell"/>
</dbReference>
<evidence type="ECO:0000256" key="1">
    <source>
        <dbReference type="ARBA" id="ARBA00004193"/>
    </source>
</evidence>
<dbReference type="PATRIC" id="fig|695563.3.peg.1286"/>
<keyword evidence="4 7" id="KW-0732">Signal</keyword>
<dbReference type="SUPFAM" id="SSF53822">
    <property type="entry name" value="Periplasmic binding protein-like I"/>
    <property type="match status" value="1"/>
</dbReference>
<name>A0A0R2KRI0_LACAM</name>
<dbReference type="Proteomes" id="UP000051529">
    <property type="component" value="Unassembled WGS sequence"/>
</dbReference>
<dbReference type="AlphaFoldDB" id="A0A0R2KRI0"/>
<feature type="domain" description="ABC transporter substrate-binding protein PnrA-like" evidence="8">
    <location>
        <begin position="44"/>
        <end position="357"/>
    </location>
</feature>
<evidence type="ECO:0000256" key="2">
    <source>
        <dbReference type="ARBA" id="ARBA00008610"/>
    </source>
</evidence>
<dbReference type="Pfam" id="PF02608">
    <property type="entry name" value="Bmp"/>
    <property type="match status" value="1"/>
</dbReference>
<dbReference type="InterPro" id="IPR003760">
    <property type="entry name" value="PnrA-like"/>
</dbReference>
<gene>
    <name evidence="9" type="ORF">IV44_GL001233</name>
</gene>
<comment type="similarity">
    <text evidence="2">Belongs to the BMP lipoprotein family.</text>
</comment>
<dbReference type="PROSITE" id="PS51257">
    <property type="entry name" value="PROKAR_LIPOPROTEIN"/>
    <property type="match status" value="1"/>
</dbReference>
<evidence type="ECO:0000313" key="10">
    <source>
        <dbReference type="Proteomes" id="UP000051529"/>
    </source>
</evidence>
<dbReference type="EMBL" id="JQBQ01000040">
    <property type="protein sequence ID" value="KRN89146.1"/>
    <property type="molecule type" value="Genomic_DNA"/>
</dbReference>
<evidence type="ECO:0000259" key="8">
    <source>
        <dbReference type="Pfam" id="PF02608"/>
    </source>
</evidence>
<keyword evidence="6" id="KW-0449">Lipoprotein</keyword>
<proteinExistence type="inferred from homology"/>
<reference evidence="9 10" key="1">
    <citation type="journal article" date="2015" name="Genome Announc.">
        <title>Expanding the biotechnology potential of lactobacilli through comparative genomics of 213 strains and associated genera.</title>
        <authorList>
            <person name="Sun Z."/>
            <person name="Harris H.M."/>
            <person name="McCann A."/>
            <person name="Guo C."/>
            <person name="Argimon S."/>
            <person name="Zhang W."/>
            <person name="Yang X."/>
            <person name="Jeffery I.B."/>
            <person name="Cooney J.C."/>
            <person name="Kagawa T.F."/>
            <person name="Liu W."/>
            <person name="Song Y."/>
            <person name="Salvetti E."/>
            <person name="Wrobel A."/>
            <person name="Rasinkangas P."/>
            <person name="Parkhill J."/>
            <person name="Rea M.C."/>
            <person name="O'Sullivan O."/>
            <person name="Ritari J."/>
            <person name="Douillard F.P."/>
            <person name="Paul Ross R."/>
            <person name="Yang R."/>
            <person name="Briner A.E."/>
            <person name="Felis G.E."/>
            <person name="de Vos W.M."/>
            <person name="Barrangou R."/>
            <person name="Klaenhammer T.R."/>
            <person name="Caufield P.W."/>
            <person name="Cui Y."/>
            <person name="Zhang H."/>
            <person name="O'Toole P.W."/>
        </authorList>
    </citation>
    <scope>NUCLEOTIDE SEQUENCE [LARGE SCALE GENOMIC DNA]</scope>
    <source>
        <strain evidence="9 10">DSM 16698</strain>
    </source>
</reference>
<comment type="caution">
    <text evidence="9">The sequence shown here is derived from an EMBL/GenBank/DDBJ whole genome shotgun (WGS) entry which is preliminary data.</text>
</comment>
<keyword evidence="5" id="KW-0472">Membrane</keyword>
<keyword evidence="3" id="KW-1003">Cell membrane</keyword>
<comment type="subcellular location">
    <subcellularLocation>
        <location evidence="1">Cell membrane</location>
        <topology evidence="1">Lipid-anchor</topology>
    </subcellularLocation>
</comment>
<dbReference type="InterPro" id="IPR028082">
    <property type="entry name" value="Peripla_BP_I"/>
</dbReference>
<dbReference type="Gene3D" id="3.40.50.2300">
    <property type="match status" value="2"/>
</dbReference>
<dbReference type="CDD" id="cd06354">
    <property type="entry name" value="PBP1_PrnA-like"/>
    <property type="match status" value="1"/>
</dbReference>
<evidence type="ECO:0000256" key="3">
    <source>
        <dbReference type="ARBA" id="ARBA00022475"/>
    </source>
</evidence>
<accession>A0A0R2KRI0</accession>
<evidence type="ECO:0000256" key="4">
    <source>
        <dbReference type="ARBA" id="ARBA00022729"/>
    </source>
</evidence>
<evidence type="ECO:0000313" key="9">
    <source>
        <dbReference type="EMBL" id="KRN89146.1"/>
    </source>
</evidence>
<dbReference type="PANTHER" id="PTHR34296:SF2">
    <property type="entry name" value="ABC TRANSPORTER GUANOSINE-BINDING PROTEIN NUPN"/>
    <property type="match status" value="1"/>
</dbReference>
<dbReference type="PANTHER" id="PTHR34296">
    <property type="entry name" value="TRANSCRIPTIONAL ACTIVATOR PROTEIN MED"/>
    <property type="match status" value="1"/>
</dbReference>
<protein>
    <recommendedName>
        <fullName evidence="8">ABC transporter substrate-binding protein PnrA-like domain-containing protein</fullName>
    </recommendedName>
</protein>
<dbReference type="InterPro" id="IPR050957">
    <property type="entry name" value="BMP_lipoprotein"/>
</dbReference>
<organism evidence="9 10">
    <name type="scientific">Lactobacillus amylovorus subsp. animalium DSM 16698</name>
    <dbReference type="NCBI Taxonomy" id="695563"/>
    <lineage>
        <taxon>Bacteria</taxon>
        <taxon>Bacillati</taxon>
        <taxon>Bacillota</taxon>
        <taxon>Bacilli</taxon>
        <taxon>Lactobacillales</taxon>
        <taxon>Lactobacillaceae</taxon>
        <taxon>Lactobacillus</taxon>
        <taxon>Lactobacillus amylovorus subsp. animalium</taxon>
    </lineage>
</organism>
<evidence type="ECO:0000256" key="5">
    <source>
        <dbReference type="ARBA" id="ARBA00023136"/>
    </source>
</evidence>
<sequence length="358" mass="39132">MYNKYRLRKGIYMRFKKLFLVVLLAMGTLSACSTSNNTDDNASKSVALVTDGKIDDQSFNQAAWKGLKDYGSEYKLDRGTDGYQYFQVKNQADLKKGINKAIRQKYQTIFGIGNESKSAIISAAKSNPKKNFVIMDDTIKGYKNVASVRFRKDEGAYLAGVATASQTKTGKVGFIGGANNSVIASFKRGFTQGVADQAKKLHKNVTIYDQNVGNFTDTVRAQSIATNMYDKNIDVIFHAAGNAGGGLFQAARFINQARPAQDRVWVIGVDADQSDLGRYYAKGGQKANFVLTSVITGVNVATKDIASRSYQDKFPGGKMITYGLKNNAVSILPGQIAPNIWKDVQIARSKILAGKIKI</sequence>
<feature type="chain" id="PRO_5006419619" description="ABC transporter substrate-binding protein PnrA-like domain-containing protein" evidence="7">
    <location>
        <begin position="32"/>
        <end position="358"/>
    </location>
</feature>